<dbReference type="CDD" id="cd02440">
    <property type="entry name" value="AdoMet_MTases"/>
    <property type="match status" value="1"/>
</dbReference>
<dbReference type="SUPFAM" id="SSF53335">
    <property type="entry name" value="S-adenosyl-L-methionine-dependent methyltransferases"/>
    <property type="match status" value="1"/>
</dbReference>
<reference evidence="1" key="1">
    <citation type="submission" date="2020-02" db="EMBL/GenBank/DDBJ databases">
        <authorList>
            <person name="Meier V. D."/>
        </authorList>
    </citation>
    <scope>NUCLEOTIDE SEQUENCE</scope>
    <source>
        <strain evidence="1">AVDCRST_MAG51</strain>
    </source>
</reference>
<keyword evidence="1" id="KW-0808">Transferase</keyword>
<dbReference type="GO" id="GO:0008168">
    <property type="term" value="F:methyltransferase activity"/>
    <property type="evidence" value="ECO:0007669"/>
    <property type="project" value="UniProtKB-KW"/>
</dbReference>
<evidence type="ECO:0000313" key="1">
    <source>
        <dbReference type="EMBL" id="CAA9440909.1"/>
    </source>
</evidence>
<dbReference type="PANTHER" id="PTHR43591:SF24">
    <property type="entry name" value="2-METHOXY-6-POLYPRENYL-1,4-BENZOQUINOL METHYLASE, MITOCHONDRIAL"/>
    <property type="match status" value="1"/>
</dbReference>
<protein>
    <submittedName>
        <fullName evidence="1">SAM-dependent methyltransferase</fullName>
    </submittedName>
</protein>
<dbReference type="AlphaFoldDB" id="A0A6J4QLV9"/>
<dbReference type="PANTHER" id="PTHR43591">
    <property type="entry name" value="METHYLTRANSFERASE"/>
    <property type="match status" value="1"/>
</dbReference>
<dbReference type="GO" id="GO:0032259">
    <property type="term" value="P:methylation"/>
    <property type="evidence" value="ECO:0007669"/>
    <property type="project" value="UniProtKB-KW"/>
</dbReference>
<dbReference type="Gene3D" id="3.40.50.150">
    <property type="entry name" value="Vaccinia Virus protein VP39"/>
    <property type="match status" value="1"/>
</dbReference>
<dbReference type="EMBL" id="CADCUX010000708">
    <property type="protein sequence ID" value="CAA9440909.1"/>
    <property type="molecule type" value="Genomic_DNA"/>
</dbReference>
<name>A0A6J4QLV9_9BURK</name>
<organism evidence="1">
    <name type="scientific">uncultured Ramlibacter sp</name>
    <dbReference type="NCBI Taxonomy" id="260755"/>
    <lineage>
        <taxon>Bacteria</taxon>
        <taxon>Pseudomonadati</taxon>
        <taxon>Pseudomonadota</taxon>
        <taxon>Betaproteobacteria</taxon>
        <taxon>Burkholderiales</taxon>
        <taxon>Comamonadaceae</taxon>
        <taxon>Ramlibacter</taxon>
        <taxon>environmental samples</taxon>
    </lineage>
</organism>
<dbReference type="Pfam" id="PF01209">
    <property type="entry name" value="Ubie_methyltran"/>
    <property type="match status" value="1"/>
</dbReference>
<accession>A0A6J4QLV9</accession>
<proteinExistence type="predicted"/>
<sequence>MTNQRDARVALVDRFFQGTGESYDFMVNAATFGIDRLWKRRIVRLIPPQSRRVADLACGTGISTLAIARHLPGCQVVGVELRDEYLSIAREKVRRQEVTNVELVLSRAEDYDSTEPFDCIASSYLAKYADLPRLVDNAWRMLAPGGLLLMHDFTYPPKPHLVRLWRLYFYLLRRVGGPFFPSWREIYDGLPQLIEQTRWLQELPAALQARGFTEIRREDLTLYGSAIITARRPS</sequence>
<dbReference type="InterPro" id="IPR029063">
    <property type="entry name" value="SAM-dependent_MTases_sf"/>
</dbReference>
<gene>
    <name evidence="1" type="ORF">AVDCRST_MAG51-3290</name>
</gene>
<keyword evidence="1" id="KW-0489">Methyltransferase</keyword>